<keyword evidence="2" id="KW-0238">DNA-binding</keyword>
<keyword evidence="3" id="KW-0804">Transcription</keyword>
<dbReference type="Pfam" id="PF25873">
    <property type="entry name" value="WHD_MalT"/>
    <property type="match status" value="1"/>
</dbReference>
<dbReference type="Proteomes" id="UP000477680">
    <property type="component" value="Chromosome"/>
</dbReference>
<dbReference type="KEGG" id="kim:G3T16_12545"/>
<dbReference type="SUPFAM" id="SSF52540">
    <property type="entry name" value="P-loop containing nucleoside triphosphate hydrolases"/>
    <property type="match status" value="1"/>
</dbReference>
<dbReference type="Pfam" id="PF17874">
    <property type="entry name" value="TPR_MalT"/>
    <property type="match status" value="1"/>
</dbReference>
<keyword evidence="6" id="KW-1185">Reference proteome</keyword>
<keyword evidence="1" id="KW-0805">Transcription regulation</keyword>
<protein>
    <recommendedName>
        <fullName evidence="4">HTH luxR-type domain-containing protein</fullName>
    </recommendedName>
</protein>
<dbReference type="SUPFAM" id="SSF46894">
    <property type="entry name" value="C-terminal effector domain of the bipartite response regulators"/>
    <property type="match status" value="1"/>
</dbReference>
<dbReference type="GO" id="GO:0006355">
    <property type="term" value="P:regulation of DNA-templated transcription"/>
    <property type="evidence" value="ECO:0007669"/>
    <property type="project" value="InterPro"/>
</dbReference>
<dbReference type="InterPro" id="IPR011990">
    <property type="entry name" value="TPR-like_helical_dom_sf"/>
</dbReference>
<evidence type="ECO:0000256" key="1">
    <source>
        <dbReference type="ARBA" id="ARBA00023015"/>
    </source>
</evidence>
<dbReference type="AlphaFoldDB" id="A0A6C0U2H1"/>
<dbReference type="InterPro" id="IPR027417">
    <property type="entry name" value="P-loop_NTPase"/>
</dbReference>
<evidence type="ECO:0000256" key="3">
    <source>
        <dbReference type="ARBA" id="ARBA00023163"/>
    </source>
</evidence>
<dbReference type="Pfam" id="PF00196">
    <property type="entry name" value="GerE"/>
    <property type="match status" value="1"/>
</dbReference>
<dbReference type="PANTHER" id="PTHR44688">
    <property type="entry name" value="DNA-BINDING TRANSCRIPTIONAL ACTIVATOR DEVR_DOSR"/>
    <property type="match status" value="1"/>
</dbReference>
<sequence length="924" mass="105119">MKDTPHRHEERTASKPKNVVAIPQAATSTNPLNTGLPLIYADTLPRSDILDHLDDVFRHKLILIESPVGYGKTLTLAQWALRLHRCGVAVFWADREQTDFEISDFSRLLHSFRANQNKQSAINSDNNSEDSHHRPFPVGERLLVIDEYHLVSSKRTDAQLSRLIDNLQIHEHLALAVRSRPKISWAKRFAAGDAVIVGADHLKFTSGEVRELLGNHSLTDKELSNLDKLFAGWPAAYGFLLARLRKSAIEITDASLTALFQDVESYLCEEIYDELSAEQQQFLMQLCVVTDFSADLAHCLTGRDNASNGLRELIDRNLFLSEVRRETEQSYTYQFHPVFKKFLLRRLQRQGEARIKELHQLAAEWYAKRNDTANAAYHSAHASDIESAANIIETAGAMRIGIREGIPRLKHYLNQIPTDIVHNFPRIELANVYYLMKNGKIQEALDRLEIYREQGAAAQNAAWTVESELDQDFWIIDRFVDIFSDRPLEEAEHANIEKLLHNTPSSDLFSLCFLNILRYFYSLRGGHLDDAKRAAEKSQLWCEDLRAHYWSFYTDLHLGNVLLLQAQTKKARMCFENAARTAADMFPLEPALQIQYRAFMAATLLEANELEAADDHARGLLNVIDMMEGWFDFLAVGFTTVAAVRAEQDGLFPALTVLKQAHRVADKRHMPRLKIMAILTAADLCSLHNNITQATLVFRSLDIDWERDDVSALESFTWRERITAQLTQARMLTRTQRAASAVPYLDKIILESDQRGWGEFLLKARILKALALEAAGKKDIAIAHIVATIDNCMQQGLKRILLEEGEPMRRLLRIAVRECGLSAMHTDKVTYISELLLALNRVDKTQTEAELSPIFTGRELEILEELTKGNSNKQIARNLDIEGNTVKFHLHNIYEKLGVNRRELAIALAQKLSLVKNQQERPLA</sequence>
<evidence type="ECO:0000313" key="5">
    <source>
        <dbReference type="EMBL" id="QIB66118.1"/>
    </source>
</evidence>
<dbReference type="PROSITE" id="PS00622">
    <property type="entry name" value="HTH_LUXR_1"/>
    <property type="match status" value="1"/>
</dbReference>
<name>A0A6C0U2H1_9GAMM</name>
<dbReference type="InterPro" id="IPR000792">
    <property type="entry name" value="Tscrpt_reg_LuxR_C"/>
</dbReference>
<evidence type="ECO:0000256" key="2">
    <source>
        <dbReference type="ARBA" id="ARBA00023125"/>
    </source>
</evidence>
<feature type="domain" description="HTH luxR-type" evidence="4">
    <location>
        <begin position="848"/>
        <end position="913"/>
    </location>
</feature>
<accession>A0A6C0U2H1</accession>
<dbReference type="EMBL" id="CP048711">
    <property type="protein sequence ID" value="QIB66118.1"/>
    <property type="molecule type" value="Genomic_DNA"/>
</dbReference>
<dbReference type="PROSITE" id="PS50043">
    <property type="entry name" value="HTH_LUXR_2"/>
    <property type="match status" value="1"/>
</dbReference>
<organism evidence="5 6">
    <name type="scientific">Kineobactrum salinum</name>
    <dbReference type="NCBI Taxonomy" id="2708301"/>
    <lineage>
        <taxon>Bacteria</taxon>
        <taxon>Pseudomonadati</taxon>
        <taxon>Pseudomonadota</taxon>
        <taxon>Gammaproteobacteria</taxon>
        <taxon>Cellvibrionales</taxon>
        <taxon>Halieaceae</taxon>
        <taxon>Kineobactrum</taxon>
    </lineage>
</organism>
<dbReference type="RefSeq" id="WP_163495553.1">
    <property type="nucleotide sequence ID" value="NZ_CP048711.1"/>
</dbReference>
<evidence type="ECO:0000313" key="6">
    <source>
        <dbReference type="Proteomes" id="UP000477680"/>
    </source>
</evidence>
<evidence type="ECO:0000259" key="4">
    <source>
        <dbReference type="PROSITE" id="PS50043"/>
    </source>
</evidence>
<dbReference type="InterPro" id="IPR036388">
    <property type="entry name" value="WH-like_DNA-bd_sf"/>
</dbReference>
<reference evidence="5 6" key="1">
    <citation type="submission" date="2020-02" db="EMBL/GenBank/DDBJ databases">
        <title>Genome sequencing for Kineobactrum sp. M2.</title>
        <authorList>
            <person name="Park S.-J."/>
        </authorList>
    </citation>
    <scope>NUCLEOTIDE SEQUENCE [LARGE SCALE GENOMIC DNA]</scope>
    <source>
        <strain evidence="5 6">M2</strain>
    </source>
</reference>
<dbReference type="CDD" id="cd06170">
    <property type="entry name" value="LuxR_C_like"/>
    <property type="match status" value="1"/>
</dbReference>
<proteinExistence type="predicted"/>
<dbReference type="PRINTS" id="PR00038">
    <property type="entry name" value="HTHLUXR"/>
</dbReference>
<dbReference type="PANTHER" id="PTHR44688:SF16">
    <property type="entry name" value="DNA-BINDING TRANSCRIPTIONAL ACTIVATOR DEVR_DOSR"/>
    <property type="match status" value="1"/>
</dbReference>
<dbReference type="SMART" id="SM00421">
    <property type="entry name" value="HTH_LUXR"/>
    <property type="match status" value="1"/>
</dbReference>
<dbReference type="InterPro" id="IPR016032">
    <property type="entry name" value="Sig_transdc_resp-reg_C-effctor"/>
</dbReference>
<gene>
    <name evidence="5" type="ORF">G3T16_12545</name>
</gene>
<dbReference type="InterPro" id="IPR059106">
    <property type="entry name" value="WHD_MalT"/>
</dbReference>
<dbReference type="GO" id="GO:0003677">
    <property type="term" value="F:DNA binding"/>
    <property type="evidence" value="ECO:0007669"/>
    <property type="project" value="UniProtKB-KW"/>
</dbReference>
<dbReference type="InterPro" id="IPR041617">
    <property type="entry name" value="TPR_MalT"/>
</dbReference>
<dbReference type="Gene3D" id="1.10.10.10">
    <property type="entry name" value="Winged helix-like DNA-binding domain superfamily/Winged helix DNA-binding domain"/>
    <property type="match status" value="1"/>
</dbReference>
<dbReference type="Gene3D" id="1.25.40.10">
    <property type="entry name" value="Tetratricopeptide repeat domain"/>
    <property type="match status" value="1"/>
</dbReference>